<proteinExistence type="predicted"/>
<evidence type="ECO:0000313" key="4">
    <source>
        <dbReference type="EMBL" id="MEA5580403.1"/>
    </source>
</evidence>
<evidence type="ECO:0000256" key="1">
    <source>
        <dbReference type="SAM" id="MobiDB-lite"/>
    </source>
</evidence>
<dbReference type="Pfam" id="PF25546">
    <property type="entry name" value="DUF7925"/>
    <property type="match status" value="1"/>
</dbReference>
<feature type="signal peptide" evidence="2">
    <location>
        <begin position="1"/>
        <end position="29"/>
    </location>
</feature>
<accession>A0ABU5UA68</accession>
<feature type="region of interest" description="Disordered" evidence="1">
    <location>
        <begin position="421"/>
        <end position="504"/>
    </location>
</feature>
<gene>
    <name evidence="4" type="ORF">VB620_03490</name>
</gene>
<evidence type="ECO:0000313" key="5">
    <source>
        <dbReference type="Proteomes" id="UP001302120"/>
    </source>
</evidence>
<feature type="domain" description="DUF7925" evidence="3">
    <location>
        <begin position="241"/>
        <end position="434"/>
    </location>
</feature>
<evidence type="ECO:0000259" key="3">
    <source>
        <dbReference type="Pfam" id="PF25546"/>
    </source>
</evidence>
<name>A0ABU5UA68_9CYAN</name>
<keyword evidence="2" id="KW-0732">Signal</keyword>
<keyword evidence="5" id="KW-1185">Reference proteome</keyword>
<feature type="chain" id="PRO_5045451537" description="DUF7925 domain-containing protein" evidence="2">
    <location>
        <begin position="30"/>
        <end position="836"/>
    </location>
</feature>
<sequence>MKHSQKKQSKFYRSLVATALLTSSFFQFALPVIGAGAAGGQDISNTATATYEDPDGTTINSTSNPVIVTVAEVAGVTVVGSVDNTSPVPGDSLLYTYTVTNVGNDPGRFSIPNAVTVTGPGTAGVIEVSEDGGNTWNTIPGTELITGSVPPDSSVLVRVPVTVNAGATENQIIGVQLGNTPNDDQNQQRGTPDALDVYTVDNADGVPNEVPGQLTDPTDIREASATPEATVGAVPPKPYAFATVRKVRGTYTNQGTPAITDDTLDYSLSLEVGNTDPTSSGIVPTALVGTNINLNGSQQPRILVSDAIPLNTELAATPTAPANWQVVYTTTPVTTDANQAAWTTAAPGDLSTVTRVGFINDPGTLTSVAPGVTVPGFSLQVKVRDTVTAATVTVNNIAQLFGQTDGVPPVDANTDGVPDNIIYDESGDDNPSNYDGVNPPLDENGVSTDTNGDGVPDTTPGISDGFINDPTDLTNTGTDPIGDNTNNNQGTGPGGEANTFDINAPVSVLNGPNNQPDAVGPNNNNDDFTNRSTPVPAGLAPGDTLDPGAVTFDNTIQNTGGAAAPISLVPTPPATPGDLPTGTEVTINANNETRTYVWDGTQFTFGGTPIDNAAEYITIPNVPAGGNVNYTVSVDLPANSPLSTDIDRGFPVPVTAFVDDATPGLQTETQNTTIDRVYTGFLKLEKVSRILPGTGPAVQGTDGTFSTTNKQPAPGNIIEYRITYTNISEAQDGSNTNVILSASNVVIVENGITAPNNWALDNNSDTVIDTSNVVGSAAASSGTLTIQFFNGNPVTLGTDITGTTPATDVTQYTNTVGTVPPGITGTGTFTFQRRVN</sequence>
<dbReference type="EMBL" id="JAYGHG010000003">
    <property type="protein sequence ID" value="MEA5580403.1"/>
    <property type="molecule type" value="Genomic_DNA"/>
</dbReference>
<dbReference type="RefSeq" id="WP_323194745.1">
    <property type="nucleotide sequence ID" value="NZ_JAYGHG010000003.1"/>
</dbReference>
<evidence type="ECO:0000256" key="2">
    <source>
        <dbReference type="SAM" id="SignalP"/>
    </source>
</evidence>
<comment type="caution">
    <text evidence="4">The sequence shown here is derived from an EMBL/GenBank/DDBJ whole genome shotgun (WGS) entry which is preliminary data.</text>
</comment>
<dbReference type="InterPro" id="IPR057685">
    <property type="entry name" value="DUF7925"/>
</dbReference>
<protein>
    <recommendedName>
        <fullName evidence="3">DUF7925 domain-containing protein</fullName>
    </recommendedName>
</protein>
<organism evidence="4 5">
    <name type="scientific">Nodularia harveyana UHCC-0300</name>
    <dbReference type="NCBI Taxonomy" id="2974287"/>
    <lineage>
        <taxon>Bacteria</taxon>
        <taxon>Bacillati</taxon>
        <taxon>Cyanobacteriota</taxon>
        <taxon>Cyanophyceae</taxon>
        <taxon>Nostocales</taxon>
        <taxon>Nodulariaceae</taxon>
        <taxon>Nodularia</taxon>
    </lineage>
</organism>
<dbReference type="Proteomes" id="UP001302120">
    <property type="component" value="Unassembled WGS sequence"/>
</dbReference>
<reference evidence="4 5" key="1">
    <citation type="submission" date="2023-12" db="EMBL/GenBank/DDBJ databases">
        <title>Baltic Sea Cyanobacteria.</title>
        <authorList>
            <person name="Delbaje E."/>
            <person name="Fewer D.P."/>
            <person name="Shishido T.K."/>
        </authorList>
    </citation>
    <scope>NUCLEOTIDE SEQUENCE [LARGE SCALE GENOMIC DNA]</scope>
    <source>
        <strain evidence="4 5">UHCC-0300</strain>
    </source>
</reference>